<dbReference type="InterPro" id="IPR052028">
    <property type="entry name" value="HipA_Ser/Thr_kinase"/>
</dbReference>
<accession>A0A926NWC3</accession>
<proteinExistence type="inferred from homology"/>
<organism evidence="5 6">
    <name type="scientific">Mucilaginibacter glaciei</name>
    <dbReference type="NCBI Taxonomy" id="2772109"/>
    <lineage>
        <taxon>Bacteria</taxon>
        <taxon>Pseudomonadati</taxon>
        <taxon>Bacteroidota</taxon>
        <taxon>Sphingobacteriia</taxon>
        <taxon>Sphingobacteriales</taxon>
        <taxon>Sphingobacteriaceae</taxon>
        <taxon>Mucilaginibacter</taxon>
    </lineage>
</organism>
<keyword evidence="6" id="KW-1185">Reference proteome</keyword>
<evidence type="ECO:0000256" key="2">
    <source>
        <dbReference type="ARBA" id="ARBA00022679"/>
    </source>
</evidence>
<dbReference type="InterPro" id="IPR012893">
    <property type="entry name" value="HipA-like_C"/>
</dbReference>
<dbReference type="PANTHER" id="PTHR37419:SF8">
    <property type="entry name" value="TOXIN YJJJ"/>
    <property type="match status" value="1"/>
</dbReference>
<evidence type="ECO:0000313" key="6">
    <source>
        <dbReference type="Proteomes" id="UP000619078"/>
    </source>
</evidence>
<evidence type="ECO:0000313" key="5">
    <source>
        <dbReference type="EMBL" id="MBD1395250.1"/>
    </source>
</evidence>
<dbReference type="Pfam" id="PF07804">
    <property type="entry name" value="HipA_C"/>
    <property type="match status" value="1"/>
</dbReference>
<dbReference type="Gene3D" id="1.10.1070.20">
    <property type="match status" value="1"/>
</dbReference>
<dbReference type="PANTHER" id="PTHR37419">
    <property type="entry name" value="SERINE/THREONINE-PROTEIN KINASE TOXIN HIPA"/>
    <property type="match status" value="1"/>
</dbReference>
<reference evidence="5" key="1">
    <citation type="submission" date="2020-09" db="EMBL/GenBank/DDBJ databases">
        <title>Novel species of Mucilaginibacter isolated from a glacier on the Tibetan Plateau.</title>
        <authorList>
            <person name="Liu Q."/>
            <person name="Xin Y.-H."/>
        </authorList>
    </citation>
    <scope>NUCLEOTIDE SEQUENCE</scope>
    <source>
        <strain evidence="5">ZB1P21</strain>
    </source>
</reference>
<evidence type="ECO:0000256" key="3">
    <source>
        <dbReference type="ARBA" id="ARBA00022777"/>
    </source>
</evidence>
<comment type="caution">
    <text evidence="5">The sequence shown here is derived from an EMBL/GenBank/DDBJ whole genome shotgun (WGS) entry which is preliminary data.</text>
</comment>
<name>A0A926NWC3_9SPHI</name>
<protein>
    <submittedName>
        <fullName evidence="5">HipA domain-containing protein</fullName>
    </submittedName>
</protein>
<evidence type="ECO:0000256" key="1">
    <source>
        <dbReference type="ARBA" id="ARBA00010164"/>
    </source>
</evidence>
<dbReference type="AlphaFoldDB" id="A0A926NWC3"/>
<gene>
    <name evidence="5" type="ORF">IDJ76_19255</name>
</gene>
<keyword evidence="2" id="KW-0808">Transferase</keyword>
<dbReference type="GO" id="GO:0004674">
    <property type="term" value="F:protein serine/threonine kinase activity"/>
    <property type="evidence" value="ECO:0007669"/>
    <property type="project" value="TreeGrafter"/>
</dbReference>
<dbReference type="RefSeq" id="WP_191165694.1">
    <property type="nucleotide sequence ID" value="NZ_JACWMX010000010.1"/>
</dbReference>
<keyword evidence="3" id="KW-0418">Kinase</keyword>
<dbReference type="EMBL" id="JACWMX010000010">
    <property type="protein sequence ID" value="MBD1395250.1"/>
    <property type="molecule type" value="Genomic_DNA"/>
</dbReference>
<dbReference type="GO" id="GO:0005829">
    <property type="term" value="C:cytosol"/>
    <property type="evidence" value="ECO:0007669"/>
    <property type="project" value="TreeGrafter"/>
</dbReference>
<feature type="domain" description="HipA-like C-terminal" evidence="4">
    <location>
        <begin position="180"/>
        <end position="391"/>
    </location>
</feature>
<comment type="similarity">
    <text evidence="1">Belongs to the HipA Ser/Thr kinase family.</text>
</comment>
<evidence type="ECO:0000259" key="4">
    <source>
        <dbReference type="Pfam" id="PF07804"/>
    </source>
</evidence>
<dbReference type="Proteomes" id="UP000619078">
    <property type="component" value="Unassembled WGS sequence"/>
</dbReference>
<sequence length="416" mass="47280">MAKRILVYADWQGLPETIQVGTLNAETTRGKEIFSFEYMPKWLQAPQAQILDPDLQLYSGPQFLNDEKTNFGIFLDSSPDRWGRVLMKRREAILARQEDRRIQPLMESDFLLGIYDGTRMGGLRFKYIEDSEFLSHATELAAPPWVSLRDLEYASQRLENEDMNATEELRWLNMLLAPGSSLGGARPKASVTDPNGGLWIAKFPSVTDDHDIGGWEMVVHELAINCGIRVSQSQLGKYSGRHHTFLTYRFDRNGRQRIHFASAMTLLGQQDGADFNNGVSYLDIAGFIIQNGQQVNENLRELWKRMLFNILVKNTDDHLRNHGFLLRENGWELSPAYDMNANPSGQGLTLNISDDDNSLDPELALSVATFFRLESSDAEKILENMIGQIAQWHNIAVKLGMSRRERENMSAAFFGN</sequence>